<keyword evidence="4 7" id="KW-0418">Kinase</keyword>
<feature type="binding site" evidence="7">
    <location>
        <position position="32"/>
    </location>
    <ligand>
        <name>substrate</name>
    </ligand>
</feature>
<dbReference type="GO" id="GO:0009423">
    <property type="term" value="P:chorismate biosynthetic process"/>
    <property type="evidence" value="ECO:0007669"/>
    <property type="project" value="UniProtKB-UniRule"/>
</dbReference>
<comment type="caution">
    <text evidence="8">The sequence shown here is derived from an EMBL/GenBank/DDBJ whole genome shotgun (WGS) entry which is preliminary data.</text>
</comment>
<feature type="binding site" evidence="7">
    <location>
        <position position="116"/>
    </location>
    <ligand>
        <name>ATP</name>
        <dbReference type="ChEBI" id="CHEBI:30616"/>
    </ligand>
</feature>
<dbReference type="InterPro" id="IPR000623">
    <property type="entry name" value="Shikimate_kinase/TSH1"/>
</dbReference>
<comment type="cofactor">
    <cofactor evidence="7">
        <name>Mg(2+)</name>
        <dbReference type="ChEBI" id="CHEBI:18420"/>
    </cofactor>
    <text evidence="7">Binds 1 Mg(2+) ion per subunit.</text>
</comment>
<feature type="binding site" evidence="7">
    <location>
        <position position="56"/>
    </location>
    <ligand>
        <name>substrate</name>
    </ligand>
</feature>
<evidence type="ECO:0000313" key="8">
    <source>
        <dbReference type="EMBL" id="RHW47346.1"/>
    </source>
</evidence>
<dbReference type="EC" id="2.7.1.71" evidence="7"/>
<dbReference type="PRINTS" id="PR01100">
    <property type="entry name" value="SHIKIMTKNASE"/>
</dbReference>
<protein>
    <recommendedName>
        <fullName evidence="7">Shikimate kinase</fullName>
        <shortName evidence="7">SK</shortName>
        <ecNumber evidence="7">2.7.1.71</ecNumber>
    </recommendedName>
</protein>
<dbReference type="GO" id="GO:0004765">
    <property type="term" value="F:shikimate kinase activity"/>
    <property type="evidence" value="ECO:0007669"/>
    <property type="project" value="UniProtKB-UniRule"/>
</dbReference>
<keyword evidence="1 7" id="KW-0028">Amino-acid biosynthesis</keyword>
<comment type="similarity">
    <text evidence="7">Belongs to the shikimate kinase family.</text>
</comment>
<evidence type="ECO:0000256" key="1">
    <source>
        <dbReference type="ARBA" id="ARBA00022605"/>
    </source>
</evidence>
<feature type="binding site" evidence="7">
    <location>
        <position position="77"/>
    </location>
    <ligand>
        <name>substrate</name>
    </ligand>
</feature>
<dbReference type="CDD" id="cd00464">
    <property type="entry name" value="SK"/>
    <property type="match status" value="1"/>
</dbReference>
<evidence type="ECO:0000256" key="3">
    <source>
        <dbReference type="ARBA" id="ARBA00022741"/>
    </source>
</evidence>
<evidence type="ECO:0000313" key="9">
    <source>
        <dbReference type="Proteomes" id="UP000284822"/>
    </source>
</evidence>
<keyword evidence="3 7" id="KW-0547">Nucleotide-binding</keyword>
<dbReference type="GO" id="GO:0008652">
    <property type="term" value="P:amino acid biosynthetic process"/>
    <property type="evidence" value="ECO:0007669"/>
    <property type="project" value="UniProtKB-KW"/>
</dbReference>
<organism evidence="8 9">
    <name type="scientific">Bombilactobacillus bombi</name>
    <dbReference type="NCBI Taxonomy" id="1303590"/>
    <lineage>
        <taxon>Bacteria</taxon>
        <taxon>Bacillati</taxon>
        <taxon>Bacillota</taxon>
        <taxon>Bacilli</taxon>
        <taxon>Lactobacillales</taxon>
        <taxon>Lactobacillaceae</taxon>
        <taxon>Bombilactobacillus</taxon>
    </lineage>
</organism>
<dbReference type="PANTHER" id="PTHR21087">
    <property type="entry name" value="SHIKIMATE KINASE"/>
    <property type="match status" value="1"/>
</dbReference>
<dbReference type="Gene3D" id="3.40.50.300">
    <property type="entry name" value="P-loop containing nucleotide triphosphate hydrolases"/>
    <property type="match status" value="1"/>
</dbReference>
<proteinExistence type="inferred from homology"/>
<keyword evidence="2 7" id="KW-0808">Transferase</keyword>
<comment type="pathway">
    <text evidence="7">Metabolic intermediate biosynthesis; chorismate biosynthesis; chorismate from D-erythrose 4-phosphate and phosphoenolpyruvate: step 5/7.</text>
</comment>
<comment type="catalytic activity">
    <reaction evidence="7">
        <text>shikimate + ATP = 3-phosphoshikimate + ADP + H(+)</text>
        <dbReference type="Rhea" id="RHEA:13121"/>
        <dbReference type="ChEBI" id="CHEBI:15378"/>
        <dbReference type="ChEBI" id="CHEBI:30616"/>
        <dbReference type="ChEBI" id="CHEBI:36208"/>
        <dbReference type="ChEBI" id="CHEBI:145989"/>
        <dbReference type="ChEBI" id="CHEBI:456216"/>
        <dbReference type="EC" id="2.7.1.71"/>
    </reaction>
</comment>
<evidence type="ECO:0000256" key="2">
    <source>
        <dbReference type="ARBA" id="ARBA00022679"/>
    </source>
</evidence>
<evidence type="ECO:0000256" key="5">
    <source>
        <dbReference type="ARBA" id="ARBA00022840"/>
    </source>
</evidence>
<dbReference type="GO" id="GO:0000287">
    <property type="term" value="F:magnesium ion binding"/>
    <property type="evidence" value="ECO:0007669"/>
    <property type="project" value="UniProtKB-UniRule"/>
</dbReference>
<dbReference type="Proteomes" id="UP000284822">
    <property type="component" value="Unassembled WGS sequence"/>
</dbReference>
<gene>
    <name evidence="7" type="primary">aroK</name>
    <name evidence="8" type="ORF">DS832_04155</name>
</gene>
<dbReference type="EMBL" id="QOCS01000008">
    <property type="protein sequence ID" value="RHW47346.1"/>
    <property type="molecule type" value="Genomic_DNA"/>
</dbReference>
<feature type="binding site" evidence="7">
    <location>
        <position position="14"/>
    </location>
    <ligand>
        <name>Mg(2+)</name>
        <dbReference type="ChEBI" id="CHEBI:18420"/>
    </ligand>
</feature>
<evidence type="ECO:0000256" key="4">
    <source>
        <dbReference type="ARBA" id="ARBA00022777"/>
    </source>
</evidence>
<keyword evidence="7" id="KW-0460">Magnesium</keyword>
<evidence type="ECO:0000256" key="6">
    <source>
        <dbReference type="ARBA" id="ARBA00023141"/>
    </source>
</evidence>
<keyword evidence="6 7" id="KW-0057">Aromatic amino acid biosynthesis</keyword>
<feature type="binding site" evidence="7">
    <location>
        <begin position="10"/>
        <end position="15"/>
    </location>
    <ligand>
        <name>ATP</name>
        <dbReference type="ChEBI" id="CHEBI:30616"/>
    </ligand>
</feature>
<dbReference type="HAMAP" id="MF_00109">
    <property type="entry name" value="Shikimate_kinase"/>
    <property type="match status" value="1"/>
</dbReference>
<dbReference type="UniPathway" id="UPA00053">
    <property type="reaction ID" value="UER00088"/>
</dbReference>
<dbReference type="GO" id="GO:0005524">
    <property type="term" value="F:ATP binding"/>
    <property type="evidence" value="ECO:0007669"/>
    <property type="project" value="UniProtKB-UniRule"/>
</dbReference>
<dbReference type="SUPFAM" id="SSF52540">
    <property type="entry name" value="P-loop containing nucleoside triphosphate hydrolases"/>
    <property type="match status" value="1"/>
</dbReference>
<keyword evidence="7" id="KW-0479">Metal-binding</keyword>
<dbReference type="InterPro" id="IPR027417">
    <property type="entry name" value="P-loop_NTPase"/>
</dbReference>
<sequence>MQAILVGFMGSGKTTIGSLLAQKLKTQHYDLDDLIIQQAGRSITEIFAQSGEEYFRHLEQQKLSQALTNKGILSTGGGTPTIAPNAAVLKASSTPVIWLTAKDQTILERVTQDQSRPLVNDLDQNSLLQLKQKRETLYAAVADLTINTDYLTPLQIVQKIQEWLTN</sequence>
<accession>A0A3R6XSF7</accession>
<comment type="subcellular location">
    <subcellularLocation>
        <location evidence="7">Cytoplasm</location>
    </subcellularLocation>
</comment>
<dbReference type="AlphaFoldDB" id="A0A3R6XSF7"/>
<dbReference type="GO" id="GO:0005829">
    <property type="term" value="C:cytosol"/>
    <property type="evidence" value="ECO:0007669"/>
    <property type="project" value="TreeGrafter"/>
</dbReference>
<dbReference type="RefSeq" id="WP_118910501.1">
    <property type="nucleotide sequence ID" value="NZ_QOCS01000008.1"/>
</dbReference>
<comment type="caution">
    <text evidence="7">Lacks conserved residue(s) required for the propagation of feature annotation.</text>
</comment>
<comment type="function">
    <text evidence="7">Catalyzes the specific phosphorylation of the 3-hydroxyl group of shikimic acid using ATP as a cosubstrate.</text>
</comment>
<dbReference type="GO" id="GO:0009073">
    <property type="term" value="P:aromatic amino acid family biosynthetic process"/>
    <property type="evidence" value="ECO:0007669"/>
    <property type="project" value="UniProtKB-KW"/>
</dbReference>
<reference evidence="8 9" key="1">
    <citation type="submission" date="2018-07" db="EMBL/GenBank/DDBJ databases">
        <title>Genome sequences of six Lactobacillus spp. isolated from bumble bee guts.</title>
        <authorList>
            <person name="Motta E.V.S."/>
            <person name="Moran N.A."/>
        </authorList>
    </citation>
    <scope>NUCLEOTIDE SEQUENCE [LARGE SCALE GENOMIC DNA]</scope>
    <source>
        <strain evidence="8 9">LV-8.1</strain>
    </source>
</reference>
<comment type="subunit">
    <text evidence="7">Monomer.</text>
</comment>
<feature type="binding site" evidence="7">
    <location>
        <position position="134"/>
    </location>
    <ligand>
        <name>substrate</name>
    </ligand>
</feature>
<dbReference type="PANTHER" id="PTHR21087:SF16">
    <property type="entry name" value="SHIKIMATE KINASE 1, CHLOROPLASTIC"/>
    <property type="match status" value="1"/>
</dbReference>
<name>A0A3R6XSF7_9LACO</name>
<keyword evidence="5 7" id="KW-0067">ATP-binding</keyword>
<dbReference type="Pfam" id="PF01202">
    <property type="entry name" value="SKI"/>
    <property type="match status" value="1"/>
</dbReference>
<keyword evidence="7" id="KW-0963">Cytoplasm</keyword>
<dbReference type="InterPro" id="IPR031322">
    <property type="entry name" value="Shikimate/glucono_kinase"/>
</dbReference>
<evidence type="ECO:0000256" key="7">
    <source>
        <dbReference type="HAMAP-Rule" id="MF_00109"/>
    </source>
</evidence>